<dbReference type="PANTHER" id="PTHR37166:SF1">
    <property type="entry name" value="PROTEIN FLAG"/>
    <property type="match status" value="1"/>
</dbReference>
<reference evidence="2 3" key="1">
    <citation type="submission" date="2018-10" db="EMBL/GenBank/DDBJ databases">
        <title>Complete Genome Sequence and Transcriptomic Profiles of a Marine Bacterium, Pseudoalteromonas agarivorans Hao 2018.</title>
        <authorList>
            <person name="Hao L."/>
        </authorList>
    </citation>
    <scope>NUCLEOTIDE SEQUENCE [LARGE SCALE GENOMIC DNA]</scope>
    <source>
        <strain evidence="2 3">Hao 2018</strain>
    </source>
</reference>
<keyword evidence="2" id="KW-0966">Cell projection</keyword>
<feature type="region of interest" description="Disordered" evidence="1">
    <location>
        <begin position="14"/>
        <end position="73"/>
    </location>
</feature>
<dbReference type="InterPro" id="IPR035924">
    <property type="entry name" value="FlaG-like_sf"/>
</dbReference>
<dbReference type="SUPFAM" id="SSF160214">
    <property type="entry name" value="FlaG-like"/>
    <property type="match status" value="1"/>
</dbReference>
<feature type="compositionally biased region" description="Basic and acidic residues" evidence="1">
    <location>
        <begin position="35"/>
        <end position="44"/>
    </location>
</feature>
<feature type="compositionally biased region" description="Polar residues" evidence="1">
    <location>
        <begin position="24"/>
        <end position="33"/>
    </location>
</feature>
<name>A0AAD0U081_9GAMM</name>
<dbReference type="Gene3D" id="3.30.160.170">
    <property type="entry name" value="FlaG-like"/>
    <property type="match status" value="1"/>
</dbReference>
<accession>A0AAD0U081</accession>
<dbReference type="EMBL" id="CP033065">
    <property type="protein sequence ID" value="AYM87293.1"/>
    <property type="molecule type" value="Genomic_DNA"/>
</dbReference>
<dbReference type="Pfam" id="PF03646">
    <property type="entry name" value="FlaG"/>
    <property type="match status" value="1"/>
</dbReference>
<proteinExistence type="predicted"/>
<protein>
    <submittedName>
        <fullName evidence="2">Flagellar protein FlaG</fullName>
    </submittedName>
</protein>
<dbReference type="InterPro" id="IPR005186">
    <property type="entry name" value="FlaG"/>
</dbReference>
<evidence type="ECO:0000313" key="2">
    <source>
        <dbReference type="EMBL" id="AYM87293.1"/>
    </source>
</evidence>
<dbReference type="PANTHER" id="PTHR37166">
    <property type="entry name" value="PROTEIN FLAG"/>
    <property type="match status" value="1"/>
</dbReference>
<dbReference type="AlphaFoldDB" id="A0AAD0U081"/>
<keyword evidence="2" id="KW-0282">Flagellum</keyword>
<keyword evidence="2" id="KW-0969">Cilium</keyword>
<dbReference type="RefSeq" id="WP_121637808.1">
    <property type="nucleotide sequence ID" value="NZ_CP033065.1"/>
</dbReference>
<feature type="compositionally biased region" description="Polar residues" evidence="1">
    <location>
        <begin position="45"/>
        <end position="69"/>
    </location>
</feature>
<gene>
    <name evidence="2" type="ORF">D9T18_11715</name>
</gene>
<organism evidence="2 3">
    <name type="scientific">Pseudoalteromonas agarivorans</name>
    <dbReference type="NCBI Taxonomy" id="176102"/>
    <lineage>
        <taxon>Bacteria</taxon>
        <taxon>Pseudomonadati</taxon>
        <taxon>Pseudomonadota</taxon>
        <taxon>Gammaproteobacteria</taxon>
        <taxon>Alteromonadales</taxon>
        <taxon>Pseudoalteromonadaceae</taxon>
        <taxon>Pseudoalteromonas</taxon>
    </lineage>
</organism>
<sequence length="144" mass="15832">MNTITSNAEVTIASTPLAGEEKQVGQSASTLTQRAVDDVNKTDEQGPQNQLNNQYAQQGTETNSSQNQQLEREQLEKVAQQLQEFMGEMSRSLQFQVDEDSGRDVIKILDKTSGDVIKQFPSEEVLSLVSKLSESAGILIDQTV</sequence>
<evidence type="ECO:0000256" key="1">
    <source>
        <dbReference type="SAM" id="MobiDB-lite"/>
    </source>
</evidence>
<evidence type="ECO:0000313" key="3">
    <source>
        <dbReference type="Proteomes" id="UP000279995"/>
    </source>
</evidence>
<dbReference type="Proteomes" id="UP000279995">
    <property type="component" value="Chromosome I"/>
</dbReference>